<gene>
    <name evidence="1" type="ORF">ROSEINA2194_01424</name>
</gene>
<evidence type="ECO:0000313" key="1">
    <source>
        <dbReference type="EMBL" id="EEG94743.1"/>
    </source>
</evidence>
<organism evidence="1 2">
    <name type="scientific">Roseburia inulinivorans DSM 16841</name>
    <dbReference type="NCBI Taxonomy" id="622312"/>
    <lineage>
        <taxon>Bacteria</taxon>
        <taxon>Bacillati</taxon>
        <taxon>Bacillota</taxon>
        <taxon>Clostridia</taxon>
        <taxon>Lachnospirales</taxon>
        <taxon>Lachnospiraceae</taxon>
        <taxon>Roseburia</taxon>
    </lineage>
</organism>
<dbReference type="AlphaFoldDB" id="C0FRR7"/>
<comment type="caution">
    <text evidence="1">The sequence shown here is derived from an EMBL/GenBank/DDBJ whole genome shotgun (WGS) entry which is preliminary data.</text>
</comment>
<reference evidence="1 2" key="1">
    <citation type="submission" date="2009-02" db="EMBL/GenBank/DDBJ databases">
        <authorList>
            <person name="Fulton L."/>
            <person name="Clifton S."/>
            <person name="Fulton B."/>
            <person name="Xu J."/>
            <person name="Minx P."/>
            <person name="Pepin K.H."/>
            <person name="Johnson M."/>
            <person name="Bhonagiri V."/>
            <person name="Nash W.E."/>
            <person name="Mardis E.R."/>
            <person name="Wilson R.K."/>
        </authorList>
    </citation>
    <scope>NUCLEOTIDE SEQUENCE [LARGE SCALE GENOMIC DNA]</scope>
    <source>
        <strain evidence="1 2">DSM 16841</strain>
    </source>
</reference>
<proteinExistence type="predicted"/>
<sequence length="40" mass="4371">MILPFHFRLCPGDWGSPQSAFGYPNAMLAKRVPPVSVAPD</sequence>
<protein>
    <submittedName>
        <fullName evidence="1">Uncharacterized protein</fullName>
    </submittedName>
</protein>
<dbReference type="EMBL" id="ACFY01000057">
    <property type="protein sequence ID" value="EEG94743.1"/>
    <property type="molecule type" value="Genomic_DNA"/>
</dbReference>
<evidence type="ECO:0000313" key="2">
    <source>
        <dbReference type="Proteomes" id="UP000003561"/>
    </source>
</evidence>
<reference evidence="1 2" key="2">
    <citation type="submission" date="2009-03" db="EMBL/GenBank/DDBJ databases">
        <title>Draft genome sequence of Roseburia inulinivorans (DSM 16841).</title>
        <authorList>
            <person name="Sudarsanam P."/>
            <person name="Ley R."/>
            <person name="Guruge J."/>
            <person name="Turnbaugh P.J."/>
            <person name="Mahowald M."/>
            <person name="Liep D."/>
            <person name="Gordon J."/>
        </authorList>
    </citation>
    <scope>NUCLEOTIDE SEQUENCE [LARGE SCALE GENOMIC DNA]</scope>
    <source>
        <strain evidence="1 2">DSM 16841</strain>
    </source>
</reference>
<name>C0FRR7_9FIRM</name>
<dbReference type="Proteomes" id="UP000003561">
    <property type="component" value="Unassembled WGS sequence"/>
</dbReference>
<accession>C0FRR7</accession>